<organism evidence="5">
    <name type="scientific">Fopius arisanus</name>
    <dbReference type="NCBI Taxonomy" id="64838"/>
    <lineage>
        <taxon>Eukaryota</taxon>
        <taxon>Metazoa</taxon>
        <taxon>Ecdysozoa</taxon>
        <taxon>Arthropoda</taxon>
        <taxon>Hexapoda</taxon>
        <taxon>Insecta</taxon>
        <taxon>Pterygota</taxon>
        <taxon>Neoptera</taxon>
        <taxon>Endopterygota</taxon>
        <taxon>Hymenoptera</taxon>
        <taxon>Apocrita</taxon>
        <taxon>Ichneumonoidea</taxon>
        <taxon>Braconidae</taxon>
        <taxon>Opiinae</taxon>
        <taxon>Fopius</taxon>
    </lineage>
</organism>
<dbReference type="Pfam" id="PF01535">
    <property type="entry name" value="PPR"/>
    <property type="match status" value="1"/>
</dbReference>
<evidence type="ECO:0000256" key="1">
    <source>
        <dbReference type="ARBA" id="ARBA00022737"/>
    </source>
</evidence>
<dbReference type="NCBIfam" id="TIGR00756">
    <property type="entry name" value="PPR"/>
    <property type="match status" value="3"/>
</dbReference>
<dbReference type="CTD" id="35100"/>
<dbReference type="InterPro" id="IPR011990">
    <property type="entry name" value="TPR-like_helical_dom_sf"/>
</dbReference>
<dbReference type="EMBL" id="GBYB01004064">
    <property type="protein sequence ID" value="JAG73831.1"/>
    <property type="molecule type" value="Transcribed_RNA"/>
</dbReference>
<dbReference type="KEGG" id="fas:105273295"/>
<dbReference type="EMBL" id="GBYB01009120">
    <property type="protein sequence ID" value="JAG78887.1"/>
    <property type="molecule type" value="Transcribed_RNA"/>
</dbReference>
<keyword evidence="1" id="KW-0677">Repeat</keyword>
<accession>A0A0C9RLF4</accession>
<proteinExistence type="predicted"/>
<reference evidence="5" key="1">
    <citation type="submission" date="2015-01" db="EMBL/GenBank/DDBJ databases">
        <title>Transcriptome Assembly of Fopius arisanus.</title>
        <authorList>
            <person name="Geib S."/>
        </authorList>
    </citation>
    <scope>NUCLEOTIDE SEQUENCE</scope>
</reference>
<protein>
    <submittedName>
        <fullName evidence="5">LRPPRC_0 protein</fullName>
    </submittedName>
    <submittedName>
        <fullName evidence="4">LRPPRC_1 protein</fullName>
    </submittedName>
    <submittedName>
        <fullName evidence="7">Leucine-rich PPR motif-containing protein, mitochondrial</fullName>
    </submittedName>
</protein>
<dbReference type="GeneID" id="105273295"/>
<feature type="repeat" description="PPR" evidence="2">
    <location>
        <begin position="172"/>
        <end position="206"/>
    </location>
</feature>
<dbReference type="PANTHER" id="PTHR46669">
    <property type="entry name" value="LEUCINE-RICH PPR MOTIF-CONTAINING PROTEIN, MITOCHONDRIAL"/>
    <property type="match status" value="1"/>
</dbReference>
<dbReference type="Gene3D" id="1.25.40.10">
    <property type="entry name" value="Tetratricopeptide repeat domain"/>
    <property type="match status" value="2"/>
</dbReference>
<feature type="repeat" description="PPR" evidence="2">
    <location>
        <begin position="933"/>
        <end position="967"/>
    </location>
</feature>
<dbReference type="Pfam" id="PF13812">
    <property type="entry name" value="PPR_3"/>
    <property type="match status" value="1"/>
</dbReference>
<dbReference type="GO" id="GO:0003730">
    <property type="term" value="F:mRNA 3'-UTR binding"/>
    <property type="evidence" value="ECO:0007669"/>
    <property type="project" value="TreeGrafter"/>
</dbReference>
<name>A0A0C9RLF4_9HYME</name>
<gene>
    <name evidence="5" type="primary">LRPPRC_0</name>
    <name evidence="7" type="synonym">LOC105273295</name>
    <name evidence="4" type="synonym">LRPPRC_1</name>
    <name evidence="5" type="ORF">g.37525</name>
    <name evidence="4" type="ORF">g.37527</name>
</gene>
<dbReference type="InterPro" id="IPR002885">
    <property type="entry name" value="PPR_rpt"/>
</dbReference>
<dbReference type="OrthoDB" id="185373at2759"/>
<dbReference type="InterPro" id="IPR033443">
    <property type="entry name" value="PROP1-like_PPR_dom"/>
</dbReference>
<dbReference type="RefSeq" id="XP_011313948.1">
    <property type="nucleotide sequence ID" value="XM_011315646.1"/>
</dbReference>
<evidence type="ECO:0000313" key="4">
    <source>
        <dbReference type="EMBL" id="JAG73831.1"/>
    </source>
</evidence>
<sequence length="1339" mass="153257">MATILRYVRYLRQSGSIARKINISQSHIESRVTRLQNRGVTRNYATRAINRPVQPIYGFEKSFQSLEVQLRRSGRTSRVDIERILGEIQLAGNVPSLEALLLIRCCGRPLIDQNSKEGIQLVQEIWDTLQRLKIPMDASHYNALLNVYLERDHDFSPAEFLQMMVENKIIPNRVTYHRLIESYCRKGDIANATKIIDMMRSNNFPLCENVFNSLIIGHSEANDMQSAEKILETMKAAGIEPSADTYGALLCAYAKRGDLPSINKTIATLESLEIALLDQHLMDIIETLVTNGHSDKAAEFSLNLPKEIKQDTEVGRLLIKIMDAKETKLALDILKNTTTDAARLQVRAGFLLRAAATNKLYTPDELIDLCNVLGDGGYHLRPHSFALYHLLSRNPSSSIAIPLMKNWEKQGGQIREHFFWPLLREKARASNYQGIIDVLESMVNDFKIVPSVDTLRDYTIPFMFGTWDTIISKLLPLGIEKKTILQAIAQRSINDKKLRNAMMFMTSYPIKYSKDLFLEPMAFSLNMWDDTKSFVTILRFLEDESSENSEANTDNLPMSIVDEAVSTVLSTVPKYRPNIVEKLLFDLEAAGLSISVEVGENVKAFFESKKAKELEPIIAKLTSGELTPVPIEEFNALLKDKNNDYIKRPTGVHIPDLRVQFSRHLEDKNEEMVLKILRQFEALDYQSPPILAQALDLFCMTENLEAAEHCFKQFKERCLEAELDTMKILSFAALYVKNNRFEDALKIIAEAPKLEGSEKLSRGLKIKVRSLLESMAETQNIENTNQLFDLLKSKNYVVFDNYSLGPLVKIHLLRNEVDKAMETFERLSHEYNCTPYKNVLATTLIDAEDAISLQKLTDLCTEIHGESNALVDLAMLFLECGRPIQARKILETSGIQMFNDKITSAVKHFDALEKFDCLELLSKISRAVMRIDRGHLYNSLLEVYNNRNDWQKGLTLWTEMQEMDVQPTNYFLNTLNSLLTRNEQPIPFIHESSAEPRLPSVAPSVRHPRRQRLRNTFVFDEKFKNALKLKDWAAAEDIIRSGIRGKKEMRFMYTELIHAVLEDGDVERAGDLVRVIIQELGGISKRLFTLVCEELLARKKHKTIEDIGASMTEDVKDDLDYYKILSRSEIRKSGIKKYLQELKVDEPVGEFRSFEKKVHFGEMMHGLLKDPSYVEDYEKWARNMMSQQISRGMHVLWNYYFVKNNARAEELWHEFILNATSPLVRPIIELSVESKDPVLLKKLLMKLESHPRLNVGTRCRVISGLIQALNATGQYEEGLEVLKDASKRYRLSLLNLNVLDELKQGIEKSGKNFPFNLQQQDTKVVSEVIQEPMKESGRA</sequence>
<feature type="domain" description="PROP1-like PPR" evidence="3">
    <location>
        <begin position="189"/>
        <end position="311"/>
    </location>
</feature>
<keyword evidence="6" id="KW-1185">Reference proteome</keyword>
<dbReference type="GO" id="GO:0005634">
    <property type="term" value="C:nucleus"/>
    <property type="evidence" value="ECO:0007669"/>
    <property type="project" value="TreeGrafter"/>
</dbReference>
<dbReference type="PANTHER" id="PTHR46669:SF2">
    <property type="entry name" value="EG:BACN32G11.3 PROTEIN"/>
    <property type="match status" value="1"/>
</dbReference>
<dbReference type="Pfam" id="PF17177">
    <property type="entry name" value="PPR_long"/>
    <property type="match status" value="1"/>
</dbReference>
<evidence type="ECO:0000259" key="3">
    <source>
        <dbReference type="Pfam" id="PF17177"/>
    </source>
</evidence>
<dbReference type="InterPro" id="IPR033490">
    <property type="entry name" value="LRP130"/>
</dbReference>
<evidence type="ECO:0000313" key="5">
    <source>
        <dbReference type="EMBL" id="JAG78887.1"/>
    </source>
</evidence>
<dbReference type="PROSITE" id="PS51375">
    <property type="entry name" value="PPR"/>
    <property type="match status" value="3"/>
</dbReference>
<accession>A0A9R1TRX1</accession>
<dbReference type="GO" id="GO:0005739">
    <property type="term" value="C:mitochondrion"/>
    <property type="evidence" value="ECO:0007669"/>
    <property type="project" value="TreeGrafter"/>
</dbReference>
<feature type="repeat" description="PPR" evidence="2">
    <location>
        <begin position="207"/>
        <end position="241"/>
    </location>
</feature>
<reference evidence="7" key="2">
    <citation type="submission" date="2025-04" db="UniProtKB">
        <authorList>
            <consortium name="RefSeq"/>
        </authorList>
    </citation>
    <scope>IDENTIFICATION</scope>
    <source>
        <strain evidence="7">USDA-PBARC FA_bdor</strain>
        <tissue evidence="7">Whole organism</tissue>
    </source>
</reference>
<dbReference type="Proteomes" id="UP000694866">
    <property type="component" value="Unplaced"/>
</dbReference>
<evidence type="ECO:0000313" key="7">
    <source>
        <dbReference type="RefSeq" id="XP_011313948.1"/>
    </source>
</evidence>
<evidence type="ECO:0000313" key="6">
    <source>
        <dbReference type="Proteomes" id="UP000694866"/>
    </source>
</evidence>
<evidence type="ECO:0000256" key="2">
    <source>
        <dbReference type="PROSITE-ProRule" id="PRU00708"/>
    </source>
</evidence>
<dbReference type="GO" id="GO:0070129">
    <property type="term" value="P:regulation of mitochondrial translation"/>
    <property type="evidence" value="ECO:0007669"/>
    <property type="project" value="TreeGrafter"/>
</dbReference>